<comment type="caution">
    <text evidence="6">The sequence shown here is derived from an EMBL/GenBank/DDBJ whole genome shotgun (WGS) entry which is preliminary data.</text>
</comment>
<dbReference type="Gene3D" id="2.60.40.10">
    <property type="entry name" value="Immunoglobulins"/>
    <property type="match status" value="1"/>
</dbReference>
<dbReference type="SUPFAM" id="SSF49354">
    <property type="entry name" value="PapD-like"/>
    <property type="match status" value="1"/>
</dbReference>
<protein>
    <recommendedName>
        <fullName evidence="5">MSP domain-containing protein</fullName>
    </recommendedName>
</protein>
<keyword evidence="2" id="KW-0175">Coiled coil</keyword>
<dbReference type="Pfam" id="PF00635">
    <property type="entry name" value="Motile_Sperm"/>
    <property type="match status" value="1"/>
</dbReference>
<evidence type="ECO:0000256" key="3">
    <source>
        <dbReference type="SAM" id="MobiDB-lite"/>
    </source>
</evidence>
<feature type="region of interest" description="Disordered" evidence="3">
    <location>
        <begin position="193"/>
        <end position="233"/>
    </location>
</feature>
<evidence type="ECO:0000313" key="7">
    <source>
        <dbReference type="Proteomes" id="UP001459277"/>
    </source>
</evidence>
<dbReference type="FunFam" id="2.60.40.10:FF:000813">
    <property type="entry name" value="Vesicle-associated protein 1-1"/>
    <property type="match status" value="1"/>
</dbReference>
<sequence>MSTQLLDIQPKELKFIFELKKHSSCSVRLANNTHHCVAFKVKTTSPKKYCVRPNVGIISPKSTCEFTVTMQAQRTAPPDMVCKDKFLIQSTIVPVGTIDEDITPSMFAKDGSKYIEENKLRVTLISPPSSPELSPINGLRKQGLAHEVSKLKKSQELGRVETQLMVAKDMDESKLFNEKVLKLAEDMELKPAKDAELKPAKDAELKPEKDADLKPAKDAELKPAEDAVLNPVKHAELKPVEDSVLKPVKDAELKPAKNTELKHAKNTELEPANNAEMEPAKDAELNLSKGAELEPEKDAELEPANVAKLEPAEDVELKSAKNVDELNLVKDIEEMKTKLNGLESKLKEAEVTISKLTEEKSSSIQDIRVFQEKLAELSKRGVKRVQVGFPLLFVCMVAIVSVELGYLLHR</sequence>
<feature type="region of interest" description="Disordered" evidence="3">
    <location>
        <begin position="249"/>
        <end position="279"/>
    </location>
</feature>
<feature type="coiled-coil region" evidence="2">
    <location>
        <begin position="332"/>
        <end position="366"/>
    </location>
</feature>
<keyword evidence="4" id="KW-0472">Membrane</keyword>
<dbReference type="PANTHER" id="PTHR10809">
    <property type="entry name" value="VESICLE-ASSOCIATED MEMBRANE PROTEIN-ASSOCIATED PROTEIN"/>
    <property type="match status" value="1"/>
</dbReference>
<name>A0AAW2D7F9_9ROSI</name>
<organism evidence="6 7">
    <name type="scientific">Lithocarpus litseifolius</name>
    <dbReference type="NCBI Taxonomy" id="425828"/>
    <lineage>
        <taxon>Eukaryota</taxon>
        <taxon>Viridiplantae</taxon>
        <taxon>Streptophyta</taxon>
        <taxon>Embryophyta</taxon>
        <taxon>Tracheophyta</taxon>
        <taxon>Spermatophyta</taxon>
        <taxon>Magnoliopsida</taxon>
        <taxon>eudicotyledons</taxon>
        <taxon>Gunneridae</taxon>
        <taxon>Pentapetalae</taxon>
        <taxon>rosids</taxon>
        <taxon>fabids</taxon>
        <taxon>Fagales</taxon>
        <taxon>Fagaceae</taxon>
        <taxon>Lithocarpus</taxon>
    </lineage>
</organism>
<comment type="similarity">
    <text evidence="1">Belongs to the VAMP-associated protein (VAP) (TC 9.B.17) family.</text>
</comment>
<dbReference type="InterPro" id="IPR013783">
    <property type="entry name" value="Ig-like_fold"/>
</dbReference>
<proteinExistence type="inferred from homology"/>
<feature type="domain" description="MSP" evidence="5">
    <location>
        <begin position="5"/>
        <end position="125"/>
    </location>
</feature>
<dbReference type="Proteomes" id="UP001459277">
    <property type="component" value="Unassembled WGS sequence"/>
</dbReference>
<dbReference type="InterPro" id="IPR008962">
    <property type="entry name" value="PapD-like_sf"/>
</dbReference>
<dbReference type="PROSITE" id="PS50202">
    <property type="entry name" value="MSP"/>
    <property type="match status" value="1"/>
</dbReference>
<dbReference type="AlphaFoldDB" id="A0AAW2D7F9"/>
<dbReference type="InterPro" id="IPR000535">
    <property type="entry name" value="MSP_dom"/>
</dbReference>
<dbReference type="GO" id="GO:0005886">
    <property type="term" value="C:plasma membrane"/>
    <property type="evidence" value="ECO:0007669"/>
    <property type="project" value="TreeGrafter"/>
</dbReference>
<dbReference type="GO" id="GO:0061817">
    <property type="term" value="P:endoplasmic reticulum-plasma membrane tethering"/>
    <property type="evidence" value="ECO:0007669"/>
    <property type="project" value="TreeGrafter"/>
</dbReference>
<keyword evidence="4" id="KW-0812">Transmembrane</keyword>
<dbReference type="EMBL" id="JAZDWU010000004">
    <property type="protein sequence ID" value="KAL0005747.1"/>
    <property type="molecule type" value="Genomic_DNA"/>
</dbReference>
<gene>
    <name evidence="6" type="ORF">SO802_013308</name>
</gene>
<dbReference type="GO" id="GO:0005789">
    <property type="term" value="C:endoplasmic reticulum membrane"/>
    <property type="evidence" value="ECO:0007669"/>
    <property type="project" value="InterPro"/>
</dbReference>
<feature type="compositionally biased region" description="Basic and acidic residues" evidence="3">
    <location>
        <begin position="193"/>
        <end position="225"/>
    </location>
</feature>
<evidence type="ECO:0000256" key="2">
    <source>
        <dbReference type="SAM" id="Coils"/>
    </source>
</evidence>
<feature type="transmembrane region" description="Helical" evidence="4">
    <location>
        <begin position="387"/>
        <end position="408"/>
    </location>
</feature>
<feature type="compositionally biased region" description="Basic and acidic residues" evidence="3">
    <location>
        <begin position="249"/>
        <end position="268"/>
    </location>
</feature>
<evidence type="ECO:0000256" key="4">
    <source>
        <dbReference type="SAM" id="Phobius"/>
    </source>
</evidence>
<accession>A0AAW2D7F9</accession>
<dbReference type="GO" id="GO:0090158">
    <property type="term" value="P:endoplasmic reticulum membrane organization"/>
    <property type="evidence" value="ECO:0007669"/>
    <property type="project" value="TreeGrafter"/>
</dbReference>
<evidence type="ECO:0000256" key="1">
    <source>
        <dbReference type="ARBA" id="ARBA00008932"/>
    </source>
</evidence>
<evidence type="ECO:0000313" key="6">
    <source>
        <dbReference type="EMBL" id="KAL0005747.1"/>
    </source>
</evidence>
<keyword evidence="4" id="KW-1133">Transmembrane helix</keyword>
<dbReference type="PANTHER" id="PTHR10809:SF45">
    <property type="entry name" value="VESICLE-ASSOCIATED PROTEIN 2-2"/>
    <property type="match status" value="1"/>
</dbReference>
<reference evidence="6 7" key="1">
    <citation type="submission" date="2024-01" db="EMBL/GenBank/DDBJ databases">
        <title>A telomere-to-telomere, gap-free genome of sweet tea (Lithocarpus litseifolius).</title>
        <authorList>
            <person name="Zhou J."/>
        </authorList>
    </citation>
    <scope>NUCLEOTIDE SEQUENCE [LARGE SCALE GENOMIC DNA]</scope>
    <source>
        <strain evidence="6">Zhou-2022a</strain>
        <tissue evidence="6">Leaf</tissue>
    </source>
</reference>
<dbReference type="InterPro" id="IPR016763">
    <property type="entry name" value="VAP"/>
</dbReference>
<keyword evidence="7" id="KW-1185">Reference proteome</keyword>
<evidence type="ECO:0000259" key="5">
    <source>
        <dbReference type="PROSITE" id="PS50202"/>
    </source>
</evidence>